<dbReference type="RefSeq" id="XP_058340181.1">
    <property type="nucleotide sequence ID" value="XM_058489133.1"/>
</dbReference>
<dbReference type="EMBL" id="JARTCD010000051">
    <property type="protein sequence ID" value="KAJ8655268.1"/>
    <property type="molecule type" value="Genomic_DNA"/>
</dbReference>
<sequence>MVIRARKTMDIDLPMEKDTINIGLNTMISDEMHMIGHLLFGLKLQSWHASMSQCSARQPGILKQRHILESGITNPLKKHLKDVHGPDMQLLCSADGCGKRFKDQTT</sequence>
<evidence type="ECO:0000313" key="1">
    <source>
        <dbReference type="EMBL" id="KAJ8655268.1"/>
    </source>
</evidence>
<evidence type="ECO:0000313" key="2">
    <source>
        <dbReference type="Proteomes" id="UP001234581"/>
    </source>
</evidence>
<dbReference type="GeneID" id="83216543"/>
<proteinExistence type="predicted"/>
<accession>A0AAD7XW79</accession>
<keyword evidence="2" id="KW-1185">Reference proteome</keyword>
<organism evidence="1 2">
    <name type="scientific">Lichtheimia ornata</name>
    <dbReference type="NCBI Taxonomy" id="688661"/>
    <lineage>
        <taxon>Eukaryota</taxon>
        <taxon>Fungi</taxon>
        <taxon>Fungi incertae sedis</taxon>
        <taxon>Mucoromycota</taxon>
        <taxon>Mucoromycotina</taxon>
        <taxon>Mucoromycetes</taxon>
        <taxon>Mucorales</taxon>
        <taxon>Lichtheimiaceae</taxon>
        <taxon>Lichtheimia</taxon>
    </lineage>
</organism>
<dbReference type="Proteomes" id="UP001234581">
    <property type="component" value="Unassembled WGS sequence"/>
</dbReference>
<protein>
    <submittedName>
        <fullName evidence="1">Uncharacterized protein</fullName>
    </submittedName>
</protein>
<gene>
    <name evidence="1" type="ORF">O0I10_009136</name>
</gene>
<reference evidence="1 2" key="1">
    <citation type="submission" date="2023-03" db="EMBL/GenBank/DDBJ databases">
        <title>Genome sequence of Lichtheimia ornata CBS 291.66.</title>
        <authorList>
            <person name="Mohabir J.T."/>
            <person name="Shea T.P."/>
            <person name="Kurbessoian T."/>
            <person name="Berby B."/>
            <person name="Fontaine J."/>
            <person name="Livny J."/>
            <person name="Gnirke A."/>
            <person name="Stajich J.E."/>
            <person name="Cuomo C.A."/>
        </authorList>
    </citation>
    <scope>NUCLEOTIDE SEQUENCE [LARGE SCALE GENOMIC DNA]</scope>
    <source>
        <strain evidence="1">CBS 291.66</strain>
    </source>
</reference>
<comment type="caution">
    <text evidence="1">The sequence shown here is derived from an EMBL/GenBank/DDBJ whole genome shotgun (WGS) entry which is preliminary data.</text>
</comment>
<dbReference type="AlphaFoldDB" id="A0AAD7XW79"/>
<name>A0AAD7XW79_9FUNG</name>